<dbReference type="RefSeq" id="WP_311349123.1">
    <property type="nucleotide sequence ID" value="NZ_JAVRHR010000001.1"/>
</dbReference>
<evidence type="ECO:0000313" key="4">
    <source>
        <dbReference type="Proteomes" id="UP001255246"/>
    </source>
</evidence>
<protein>
    <submittedName>
        <fullName evidence="3">SMP-30/gluconolactonase/LRE family protein</fullName>
    </submittedName>
</protein>
<comment type="caution">
    <text evidence="3">The sequence shown here is derived from an EMBL/GenBank/DDBJ whole genome shotgun (WGS) entry which is preliminary data.</text>
</comment>
<proteinExistence type="inferred from homology"/>
<dbReference type="PANTHER" id="PTHR36842:SF1">
    <property type="entry name" value="PROTEIN TOLB"/>
    <property type="match status" value="1"/>
</dbReference>
<evidence type="ECO:0000259" key="2">
    <source>
        <dbReference type="Pfam" id="PF08450"/>
    </source>
</evidence>
<dbReference type="InterPro" id="IPR011659">
    <property type="entry name" value="WD40"/>
</dbReference>
<organism evidence="3 4">
    <name type="scientific">Croceitalea rosinachiae</name>
    <dbReference type="NCBI Taxonomy" id="3075596"/>
    <lineage>
        <taxon>Bacteria</taxon>
        <taxon>Pseudomonadati</taxon>
        <taxon>Bacteroidota</taxon>
        <taxon>Flavobacteriia</taxon>
        <taxon>Flavobacteriales</taxon>
        <taxon>Flavobacteriaceae</taxon>
        <taxon>Croceitalea</taxon>
    </lineage>
</organism>
<accession>A0ABU3A7K4</accession>
<keyword evidence="4" id="KW-1185">Reference proteome</keyword>
<comment type="similarity">
    <text evidence="1">Belongs to the TolB family.</text>
</comment>
<sequence length="497" mass="56019">MRKRIFFILMAMFEFNNIRAQAIGVFENHTDIGAVKHQGTAIYDESLQSYTLSGSGKNMWFGQDELHYVYTSIQGDFIVRARVEFLGAGTDPHRKVGWTVRNNLHSDSPHLNTTVHGDGLTSLQFRRKKGADTQEKISTDKAPDVIQLERRGSTYIMSTARFGEPFTNVTLDIDLRNEVFVGIYICSHNPDIVEKAIYKNVRIISPPKVDYVPYEDYIGSRLEVMDIETGNREILMTSSHSIQAPNWTPNGKTLIYNSNGFLYNYDLESKKVSMLNTGFANKNNNDHVLNADGSMVAISHHNEEDGGDSSIYYLPISGSDNPIKITKDGVGPSYLHGWSPNGEKMIFTGNRNGSYNIIEIDKESGKERALTKTKGLDDGSEYATDGKKIYFNSNRTGIMQIWRMDKDGKNQKQLTFDEYNDWFPHISPDGENMVFISYAPDIESDSHPFYKHCLLRMMPIEGGEPKIIGYIFGGQGSINVPSWSPDGKRIAFVSNSN</sequence>
<dbReference type="SUPFAM" id="SSF82171">
    <property type="entry name" value="DPP6 N-terminal domain-like"/>
    <property type="match status" value="1"/>
</dbReference>
<dbReference type="Pfam" id="PF08450">
    <property type="entry name" value="SGL"/>
    <property type="match status" value="1"/>
</dbReference>
<name>A0ABU3A7K4_9FLAO</name>
<dbReference type="EMBL" id="JAVRHR010000001">
    <property type="protein sequence ID" value="MDT0605552.1"/>
    <property type="molecule type" value="Genomic_DNA"/>
</dbReference>
<evidence type="ECO:0000313" key="3">
    <source>
        <dbReference type="EMBL" id="MDT0605552.1"/>
    </source>
</evidence>
<dbReference type="Pfam" id="PF07676">
    <property type="entry name" value="PD40"/>
    <property type="match status" value="1"/>
</dbReference>
<feature type="domain" description="SMP-30/Gluconolactonase/LRE-like region" evidence="2">
    <location>
        <begin position="215"/>
        <end position="414"/>
    </location>
</feature>
<dbReference type="PANTHER" id="PTHR36842">
    <property type="entry name" value="PROTEIN TOLB HOMOLOG"/>
    <property type="match status" value="1"/>
</dbReference>
<reference evidence="3 4" key="1">
    <citation type="submission" date="2023-09" db="EMBL/GenBank/DDBJ databases">
        <authorList>
            <person name="Rey-Velasco X."/>
        </authorList>
    </citation>
    <scope>NUCLEOTIDE SEQUENCE [LARGE SCALE GENOMIC DNA]</scope>
    <source>
        <strain evidence="3 4">F388</strain>
    </source>
</reference>
<gene>
    <name evidence="3" type="ORF">RM706_00835</name>
</gene>
<evidence type="ECO:0000256" key="1">
    <source>
        <dbReference type="ARBA" id="ARBA00009820"/>
    </source>
</evidence>
<dbReference type="Gene3D" id="2.120.10.30">
    <property type="entry name" value="TolB, C-terminal domain"/>
    <property type="match status" value="1"/>
</dbReference>
<dbReference type="InterPro" id="IPR011042">
    <property type="entry name" value="6-blade_b-propeller_TolB-like"/>
</dbReference>
<dbReference type="Proteomes" id="UP001255246">
    <property type="component" value="Unassembled WGS sequence"/>
</dbReference>
<dbReference type="InterPro" id="IPR013658">
    <property type="entry name" value="SGL"/>
</dbReference>